<keyword evidence="3" id="KW-1185">Reference proteome</keyword>
<dbReference type="KEGG" id="bacg:D2962_09580"/>
<dbReference type="RefSeq" id="WP_122014848.1">
    <property type="nucleotide sequence ID" value="NZ_CP033169.1"/>
</dbReference>
<organism evidence="2 3">
    <name type="scientific">Biomaibacter acetigenes</name>
    <dbReference type="NCBI Taxonomy" id="2316383"/>
    <lineage>
        <taxon>Bacteria</taxon>
        <taxon>Bacillati</taxon>
        <taxon>Bacillota</taxon>
        <taxon>Clostridia</taxon>
        <taxon>Thermosediminibacterales</taxon>
        <taxon>Tepidanaerobacteraceae</taxon>
        <taxon>Biomaibacter</taxon>
    </lineage>
</organism>
<dbReference type="SUPFAM" id="SSF52980">
    <property type="entry name" value="Restriction endonuclease-like"/>
    <property type="match status" value="1"/>
</dbReference>
<proteinExistence type="predicted"/>
<dbReference type="AlphaFoldDB" id="A0A3G2R5U5"/>
<gene>
    <name evidence="2" type="ORF">D2962_09580</name>
</gene>
<evidence type="ECO:0000259" key="1">
    <source>
        <dbReference type="Pfam" id="PF18741"/>
    </source>
</evidence>
<sequence>MILDDNNKWLIDRIQHLEPKVQDFINKIIYNYAYEYLSIIEDCESPIEQLLVLALLDVADGRGLTHIGFYLEPQREIEILGKKYRVDICIYLGNITDLNSCKKLIIECDGHEFHEKTKEQAARDKQRDRMLMMAGYQIIHFTGSEIWADPYKCAREVIDLLLVH</sequence>
<dbReference type="Pfam" id="PF18741">
    <property type="entry name" value="MTES_1575"/>
    <property type="match status" value="1"/>
</dbReference>
<reference evidence="2 3" key="1">
    <citation type="submission" date="2018-10" db="EMBL/GenBank/DDBJ databases">
        <authorList>
            <person name="Zhang X."/>
        </authorList>
    </citation>
    <scope>NUCLEOTIDE SEQUENCE [LARGE SCALE GENOMIC DNA]</scope>
    <source>
        <strain evidence="2 3">SK-G1</strain>
    </source>
</reference>
<dbReference type="EMBL" id="CP033169">
    <property type="protein sequence ID" value="AYO30830.1"/>
    <property type="molecule type" value="Genomic_DNA"/>
</dbReference>
<name>A0A3G2R5U5_9FIRM</name>
<dbReference type="InterPro" id="IPR049468">
    <property type="entry name" value="Restrct_endonuc-II-like_dom"/>
</dbReference>
<evidence type="ECO:0000313" key="2">
    <source>
        <dbReference type="EMBL" id="AYO30830.1"/>
    </source>
</evidence>
<evidence type="ECO:0000313" key="3">
    <source>
        <dbReference type="Proteomes" id="UP000280960"/>
    </source>
</evidence>
<feature type="domain" description="Restriction endonuclease type II-like" evidence="1">
    <location>
        <begin position="67"/>
        <end position="159"/>
    </location>
</feature>
<dbReference type="InterPro" id="IPR011335">
    <property type="entry name" value="Restrct_endonuc-II-like"/>
</dbReference>
<dbReference type="Gene3D" id="3.40.960.10">
    <property type="entry name" value="VSR Endonuclease"/>
    <property type="match status" value="1"/>
</dbReference>
<protein>
    <submittedName>
        <fullName evidence="2">DUF559 domain-containing protein</fullName>
    </submittedName>
</protein>
<dbReference type="Proteomes" id="UP000280960">
    <property type="component" value="Chromosome"/>
</dbReference>
<accession>A0A3G2R5U5</accession>